<proteinExistence type="predicted"/>
<dbReference type="OrthoDB" id="9800326at2"/>
<dbReference type="InterPro" id="IPR019887">
    <property type="entry name" value="Tscrpt_reg_AsnC/Lrp_C"/>
</dbReference>
<protein>
    <submittedName>
        <fullName evidence="5">Lrp/AsnC family leucine-responsive transcriptional regulator</fullName>
    </submittedName>
</protein>
<evidence type="ECO:0000259" key="4">
    <source>
        <dbReference type="PROSITE" id="PS50956"/>
    </source>
</evidence>
<dbReference type="InterPro" id="IPR000485">
    <property type="entry name" value="AsnC-type_HTH_dom"/>
</dbReference>
<dbReference type="Pfam" id="PF01037">
    <property type="entry name" value="AsnC_trans_reg"/>
    <property type="match status" value="1"/>
</dbReference>
<dbReference type="InterPro" id="IPR019888">
    <property type="entry name" value="Tscrpt_reg_AsnC-like"/>
</dbReference>
<dbReference type="PRINTS" id="PR00033">
    <property type="entry name" value="HTHASNC"/>
</dbReference>
<sequence length="154" mass="17955">MQTLDAIDKKLLNELQEDGKQSIKQLAQKVNLSITPTHERIKRIEASGIIKKYVALIDPESININLVVYCQVTLAKHQEDYFKEFEAYINTLEEVQEVCYIAGAYDYLLKIVLRDMKEYQEFILDKISQLKIVSNLQSSFVIRQLKDETKIKIK</sequence>
<dbReference type="GO" id="GO:0005829">
    <property type="term" value="C:cytosol"/>
    <property type="evidence" value="ECO:0007669"/>
    <property type="project" value="TreeGrafter"/>
</dbReference>
<dbReference type="InterPro" id="IPR036390">
    <property type="entry name" value="WH_DNA-bd_sf"/>
</dbReference>
<dbReference type="Gene3D" id="3.30.70.920">
    <property type="match status" value="1"/>
</dbReference>
<reference evidence="5 6" key="1">
    <citation type="submission" date="2018-10" db="EMBL/GenBank/DDBJ databases">
        <title>Genomic Encyclopedia of Archaeal and Bacterial Type Strains, Phase II (KMG-II): from individual species to whole genera.</title>
        <authorList>
            <person name="Goeker M."/>
        </authorList>
    </citation>
    <scope>NUCLEOTIDE SEQUENCE [LARGE SCALE GENOMIC DNA]</scope>
    <source>
        <strain evidence="5 6">DSM 25230</strain>
    </source>
</reference>
<feature type="domain" description="HTH asnC-type" evidence="4">
    <location>
        <begin position="4"/>
        <end position="65"/>
    </location>
</feature>
<gene>
    <name evidence="5" type="ORF">CLV91_1767</name>
</gene>
<dbReference type="InterPro" id="IPR036388">
    <property type="entry name" value="WH-like_DNA-bd_sf"/>
</dbReference>
<dbReference type="PROSITE" id="PS00519">
    <property type="entry name" value="HTH_ASNC_1"/>
    <property type="match status" value="1"/>
</dbReference>
<accession>A0A495E982</accession>
<dbReference type="SUPFAM" id="SSF46785">
    <property type="entry name" value="Winged helix' DNA-binding domain"/>
    <property type="match status" value="1"/>
</dbReference>
<organism evidence="5 6">
    <name type="scientific">Maribacter vaceletii</name>
    <dbReference type="NCBI Taxonomy" id="1206816"/>
    <lineage>
        <taxon>Bacteria</taxon>
        <taxon>Pseudomonadati</taxon>
        <taxon>Bacteroidota</taxon>
        <taxon>Flavobacteriia</taxon>
        <taxon>Flavobacteriales</taxon>
        <taxon>Flavobacteriaceae</taxon>
        <taxon>Maribacter</taxon>
    </lineage>
</organism>
<dbReference type="GO" id="GO:0043200">
    <property type="term" value="P:response to amino acid"/>
    <property type="evidence" value="ECO:0007669"/>
    <property type="project" value="TreeGrafter"/>
</dbReference>
<evidence type="ECO:0000256" key="2">
    <source>
        <dbReference type="ARBA" id="ARBA00023125"/>
    </source>
</evidence>
<dbReference type="RefSeq" id="WP_121066482.1">
    <property type="nucleotide sequence ID" value="NZ_RBIQ01000008.1"/>
</dbReference>
<evidence type="ECO:0000313" key="5">
    <source>
        <dbReference type="EMBL" id="RKR13053.1"/>
    </source>
</evidence>
<evidence type="ECO:0000313" key="6">
    <source>
        <dbReference type="Proteomes" id="UP000269412"/>
    </source>
</evidence>
<dbReference type="Proteomes" id="UP000269412">
    <property type="component" value="Unassembled WGS sequence"/>
</dbReference>
<dbReference type="Pfam" id="PF13412">
    <property type="entry name" value="HTH_24"/>
    <property type="match status" value="1"/>
</dbReference>
<dbReference type="SUPFAM" id="SSF54909">
    <property type="entry name" value="Dimeric alpha+beta barrel"/>
    <property type="match status" value="1"/>
</dbReference>
<name>A0A495E982_9FLAO</name>
<dbReference type="PROSITE" id="PS50956">
    <property type="entry name" value="HTH_ASNC_2"/>
    <property type="match status" value="1"/>
</dbReference>
<dbReference type="AlphaFoldDB" id="A0A495E982"/>
<keyword evidence="3" id="KW-0804">Transcription</keyword>
<evidence type="ECO:0000256" key="1">
    <source>
        <dbReference type="ARBA" id="ARBA00023015"/>
    </source>
</evidence>
<dbReference type="SMART" id="SM00344">
    <property type="entry name" value="HTH_ASNC"/>
    <property type="match status" value="1"/>
</dbReference>
<evidence type="ECO:0000256" key="3">
    <source>
        <dbReference type="ARBA" id="ARBA00023163"/>
    </source>
</evidence>
<comment type="caution">
    <text evidence="5">The sequence shown here is derived from an EMBL/GenBank/DDBJ whole genome shotgun (WGS) entry which is preliminary data.</text>
</comment>
<keyword evidence="6" id="KW-1185">Reference proteome</keyword>
<dbReference type="GO" id="GO:0043565">
    <property type="term" value="F:sequence-specific DNA binding"/>
    <property type="evidence" value="ECO:0007669"/>
    <property type="project" value="InterPro"/>
</dbReference>
<keyword evidence="2" id="KW-0238">DNA-binding</keyword>
<dbReference type="PANTHER" id="PTHR30154">
    <property type="entry name" value="LEUCINE-RESPONSIVE REGULATORY PROTEIN"/>
    <property type="match status" value="1"/>
</dbReference>
<dbReference type="InterPro" id="IPR019885">
    <property type="entry name" value="Tscrpt_reg_HTH_AsnC-type_CS"/>
</dbReference>
<dbReference type="Gene3D" id="1.10.10.10">
    <property type="entry name" value="Winged helix-like DNA-binding domain superfamily/Winged helix DNA-binding domain"/>
    <property type="match status" value="1"/>
</dbReference>
<dbReference type="InterPro" id="IPR011008">
    <property type="entry name" value="Dimeric_a/b-barrel"/>
</dbReference>
<dbReference type="PANTHER" id="PTHR30154:SF34">
    <property type="entry name" value="TRANSCRIPTIONAL REGULATOR AZLB"/>
    <property type="match status" value="1"/>
</dbReference>
<keyword evidence="1" id="KW-0805">Transcription regulation</keyword>
<dbReference type="EMBL" id="RBIQ01000008">
    <property type="protein sequence ID" value="RKR13053.1"/>
    <property type="molecule type" value="Genomic_DNA"/>
</dbReference>